<evidence type="ECO:0000256" key="6">
    <source>
        <dbReference type="SAM" id="MobiDB-lite"/>
    </source>
</evidence>
<dbReference type="SUPFAM" id="SSF52540">
    <property type="entry name" value="P-loop containing nucleoside triphosphate hydrolases"/>
    <property type="match status" value="2"/>
</dbReference>
<evidence type="ECO:0000313" key="9">
    <source>
        <dbReference type="EMBL" id="KRX05930.1"/>
    </source>
</evidence>
<evidence type="ECO:0000313" key="10">
    <source>
        <dbReference type="Proteomes" id="UP000054937"/>
    </source>
</evidence>
<feature type="domain" description="Helicase ATP-binding" evidence="7">
    <location>
        <begin position="500"/>
        <end position="666"/>
    </location>
</feature>
<dbReference type="Pfam" id="PF00176">
    <property type="entry name" value="SNF2-rel_dom"/>
    <property type="match status" value="1"/>
</dbReference>
<evidence type="ECO:0000256" key="2">
    <source>
        <dbReference type="ARBA" id="ARBA00022801"/>
    </source>
</evidence>
<dbReference type="PANTHER" id="PTHR45626">
    <property type="entry name" value="TRANSCRIPTION TERMINATION FACTOR 2-RELATED"/>
    <property type="match status" value="1"/>
</dbReference>
<sequence length="1370" mass="161320">MIENKLVQKNSVEHKKLEKYKQFLDSQNQFDDLNCSVQAILNESLDQSLNSTLCSQLQNFCYLSWDCQNEEQNQQKEGNMEEKEEKKEEEKKIDENREIKTNGKKNKEKDVQKKKEQTLKCPIKGCNTQYQRPNCIFNHFNKSHQKDSIMKYLKDLESQDYLMMIDFKIKYNRQANMNVNGLNNQNNKGEKNIKNQINFQNDLGQSLDQSLNSTTASINFADIQQSNESTAQYPFPYTSNQVNQHEVNDQTYSDLVDDIWQPSQQEIYNSIQQKNKKQNYESNYKEVQQLIENKGKQERQILNRIEMSSQSEFNARIQSNLFYNKSYLFLIIHLLFYIIESECYQKEYVKPQSINTVQQIQQKQQHQQEEEQKRQVENNYNQKTNINYQNNKENNNKSLNTQLTLDQLKQVQNELGISDYPDSQVLKGLQFDADVFNMFLRIDYNIDQCFINPSKNFNGQLHSFQKHALNFLLYRENYFKNKKQFIKIQNIFENEILPGSQDYQDSQGGILADTMGLGKTIMFISLILTNDNYNKNNKCGNLLICPLTIIEQWGQQLEKFSNNKLKIGIYRGPDRNQMNFKQYDVIMATQQTVYSEYNKNKDKDNIFAENWHRIILDEGHYIRNDTTSTAKSIFTINADNKWIVSGTPIQNSLRDCYSYFKLINHKELSDLKVFEEHFGSAKQKVYTKSQYKVLQNYLIPIMLSRSKQSKDYKGELILKLPAKNMITHNLEMNQYEREIYDYFFSDELPALAKVICLRQICDHYTQIKNEYLDGDQFIKDKIRDFKFKKIVPVKFEKTLQICKGAIQKQEKVVIFVQFLDFVFDLVEYLKQQLKSVKKINDIQFLNGTIQNIDERQEIIDNFQYRDEFPILVVSLKAGGVGLNLNSGNHVIVYDPWYNPAIVDQAICRTHRLGQEKDVQVHSLIYNCTVEQRIEQIKQNKESMINQLFQYYSFTQFKHKFNEDKDFQNLKPPQINIQDQKNEESPFKLKKKTNQKQKSYTNQDGIFKRSLKFAFKFLLAGGIFYGGYIFYQNFKAQLKIQEQIQAVKSELEEAKKAPQQDKNKIMYLFETLSSMYIQNEEFKYAIEILEEAIQFSQNKHSQFFALLGQAKVGLNGEKQDEEELLQIVQKTLELDPKNIQAYYGLSKYYRFFKDTSKLESITNKMLQISSTSPEAYRNLAVIQMYHQNYQQALKLVDLAFCLNPTQQDNYILKSLIFNEIQQQAQQALKKIKIKMNDNELKRIHSDIDLKGALSVLEIGKLDVASYLVDQAIEKDHTNMEAYFLKAQILFNSGQFDEAIEQLEEAIQTGIEDSKVKYFMAKIYKGMGQTEKGNQCIEEAIQKENQFQQLLQADKKKGLQVYFDKYNGEIIQ</sequence>
<keyword evidence="1" id="KW-0547">Nucleotide-binding</keyword>
<reference evidence="9 10" key="1">
    <citation type="journal article" date="2015" name="Sci. Rep.">
        <title>Genome of the facultative scuticociliatosis pathogen Pseudocohnilembus persalinus provides insight into its virulence through horizontal gene transfer.</title>
        <authorList>
            <person name="Xiong J."/>
            <person name="Wang G."/>
            <person name="Cheng J."/>
            <person name="Tian M."/>
            <person name="Pan X."/>
            <person name="Warren A."/>
            <person name="Jiang C."/>
            <person name="Yuan D."/>
            <person name="Miao W."/>
        </authorList>
    </citation>
    <scope>NUCLEOTIDE SEQUENCE [LARGE SCALE GENOMIC DNA]</scope>
    <source>
        <strain evidence="9">36N120E</strain>
    </source>
</reference>
<organism evidence="9 10">
    <name type="scientific">Pseudocohnilembus persalinus</name>
    <name type="common">Ciliate</name>
    <dbReference type="NCBI Taxonomy" id="266149"/>
    <lineage>
        <taxon>Eukaryota</taxon>
        <taxon>Sar</taxon>
        <taxon>Alveolata</taxon>
        <taxon>Ciliophora</taxon>
        <taxon>Intramacronucleata</taxon>
        <taxon>Oligohymenophorea</taxon>
        <taxon>Scuticociliatia</taxon>
        <taxon>Philasterida</taxon>
        <taxon>Pseudocohnilembidae</taxon>
        <taxon>Pseudocohnilembus</taxon>
    </lineage>
</organism>
<keyword evidence="2 9" id="KW-0378">Hydrolase</keyword>
<dbReference type="Gene3D" id="3.40.50.10810">
    <property type="entry name" value="Tandem AAA-ATPase domain"/>
    <property type="match status" value="1"/>
</dbReference>
<dbReference type="InParanoid" id="A0A0V0QV68"/>
<dbReference type="OrthoDB" id="448448at2759"/>
<dbReference type="PROSITE" id="PS51192">
    <property type="entry name" value="HELICASE_ATP_BIND_1"/>
    <property type="match status" value="1"/>
</dbReference>
<dbReference type="EMBL" id="LDAU01000102">
    <property type="protein sequence ID" value="KRX05930.1"/>
    <property type="molecule type" value="Genomic_DNA"/>
</dbReference>
<dbReference type="SUPFAM" id="SSF48452">
    <property type="entry name" value="TPR-like"/>
    <property type="match status" value="1"/>
</dbReference>
<dbReference type="InterPro" id="IPR000330">
    <property type="entry name" value="SNF2_N"/>
</dbReference>
<dbReference type="PANTHER" id="PTHR45626:SF22">
    <property type="entry name" value="DNA REPAIR PROTEIN RAD5"/>
    <property type="match status" value="1"/>
</dbReference>
<evidence type="ECO:0000256" key="5">
    <source>
        <dbReference type="SAM" id="Coils"/>
    </source>
</evidence>
<dbReference type="PROSITE" id="PS51194">
    <property type="entry name" value="HELICASE_CTER"/>
    <property type="match status" value="1"/>
</dbReference>
<dbReference type="GO" id="GO:0006281">
    <property type="term" value="P:DNA repair"/>
    <property type="evidence" value="ECO:0007669"/>
    <property type="project" value="TreeGrafter"/>
</dbReference>
<dbReference type="InterPro" id="IPR049730">
    <property type="entry name" value="SNF2/RAD54-like_C"/>
</dbReference>
<dbReference type="SMART" id="SM00487">
    <property type="entry name" value="DEXDc"/>
    <property type="match status" value="1"/>
</dbReference>
<dbReference type="InterPro" id="IPR014001">
    <property type="entry name" value="Helicase_ATP-bd"/>
</dbReference>
<dbReference type="InterPro" id="IPR019734">
    <property type="entry name" value="TPR_rpt"/>
</dbReference>
<dbReference type="InterPro" id="IPR001650">
    <property type="entry name" value="Helicase_C-like"/>
</dbReference>
<gene>
    <name evidence="9" type="ORF">PPERSA_01008</name>
</gene>
<proteinExistence type="predicted"/>
<keyword evidence="5" id="KW-0175">Coiled coil</keyword>
<feature type="coiled-coil region" evidence="5">
    <location>
        <begin position="359"/>
        <end position="386"/>
    </location>
</feature>
<name>A0A0V0QV68_PSEPJ</name>
<feature type="compositionally biased region" description="Basic and acidic residues" evidence="6">
    <location>
        <begin position="78"/>
        <end position="114"/>
    </location>
</feature>
<dbReference type="CDD" id="cd18793">
    <property type="entry name" value="SF2_C_SNF"/>
    <property type="match status" value="1"/>
</dbReference>
<keyword evidence="10" id="KW-1185">Reference proteome</keyword>
<dbReference type="Gene3D" id="1.25.40.10">
    <property type="entry name" value="Tetratricopeptide repeat domain"/>
    <property type="match status" value="3"/>
</dbReference>
<evidence type="ECO:0000256" key="1">
    <source>
        <dbReference type="ARBA" id="ARBA00022741"/>
    </source>
</evidence>
<dbReference type="InterPro" id="IPR011990">
    <property type="entry name" value="TPR-like_helical_dom_sf"/>
</dbReference>
<feature type="repeat" description="TPR" evidence="4">
    <location>
        <begin position="1172"/>
        <end position="1205"/>
    </location>
</feature>
<dbReference type="SMART" id="SM00028">
    <property type="entry name" value="TPR"/>
    <property type="match status" value="4"/>
</dbReference>
<dbReference type="InterPro" id="IPR050628">
    <property type="entry name" value="SNF2_RAD54_helicase_TF"/>
</dbReference>
<dbReference type="Proteomes" id="UP000054937">
    <property type="component" value="Unassembled WGS sequence"/>
</dbReference>
<protein>
    <submittedName>
        <fullName evidence="9">p-loop containing nucleoside triphosphate hydrolase</fullName>
    </submittedName>
</protein>
<feature type="repeat" description="TPR" evidence="4">
    <location>
        <begin position="1278"/>
        <end position="1311"/>
    </location>
</feature>
<dbReference type="Pfam" id="PF00271">
    <property type="entry name" value="Helicase_C"/>
    <property type="match status" value="1"/>
</dbReference>
<evidence type="ECO:0000256" key="3">
    <source>
        <dbReference type="ARBA" id="ARBA00022840"/>
    </source>
</evidence>
<feature type="region of interest" description="Disordered" evidence="6">
    <location>
        <begin position="73"/>
        <end position="114"/>
    </location>
</feature>
<dbReference type="Gene3D" id="3.40.50.300">
    <property type="entry name" value="P-loop containing nucleotide triphosphate hydrolases"/>
    <property type="match status" value="1"/>
</dbReference>
<dbReference type="Pfam" id="PF12895">
    <property type="entry name" value="ANAPC3"/>
    <property type="match status" value="1"/>
</dbReference>
<keyword evidence="4" id="KW-0802">TPR repeat</keyword>
<dbReference type="SMART" id="SM00490">
    <property type="entry name" value="HELICc"/>
    <property type="match status" value="1"/>
</dbReference>
<dbReference type="GO" id="GO:0016787">
    <property type="term" value="F:hydrolase activity"/>
    <property type="evidence" value="ECO:0007669"/>
    <property type="project" value="UniProtKB-KW"/>
</dbReference>
<evidence type="ECO:0000259" key="7">
    <source>
        <dbReference type="PROSITE" id="PS51192"/>
    </source>
</evidence>
<accession>A0A0V0QV68</accession>
<feature type="repeat" description="TPR" evidence="4">
    <location>
        <begin position="1065"/>
        <end position="1098"/>
    </location>
</feature>
<dbReference type="InterPro" id="IPR027417">
    <property type="entry name" value="P-loop_NTPase"/>
</dbReference>
<dbReference type="PROSITE" id="PS50005">
    <property type="entry name" value="TPR"/>
    <property type="match status" value="3"/>
</dbReference>
<comment type="caution">
    <text evidence="9">The sequence shown here is derived from an EMBL/GenBank/DDBJ whole genome shotgun (WGS) entry which is preliminary data.</text>
</comment>
<evidence type="ECO:0000256" key="4">
    <source>
        <dbReference type="PROSITE-ProRule" id="PRU00339"/>
    </source>
</evidence>
<evidence type="ECO:0000259" key="8">
    <source>
        <dbReference type="PROSITE" id="PS51194"/>
    </source>
</evidence>
<dbReference type="InterPro" id="IPR038718">
    <property type="entry name" value="SNF2-like_sf"/>
</dbReference>
<dbReference type="CDD" id="cd18008">
    <property type="entry name" value="DEXDc_SHPRH-like"/>
    <property type="match status" value="1"/>
</dbReference>
<dbReference type="GO" id="GO:0005524">
    <property type="term" value="F:ATP binding"/>
    <property type="evidence" value="ECO:0007669"/>
    <property type="project" value="UniProtKB-KW"/>
</dbReference>
<feature type="domain" description="Helicase C-terminal" evidence="8">
    <location>
        <begin position="794"/>
        <end position="952"/>
    </location>
</feature>
<keyword evidence="3" id="KW-0067">ATP-binding</keyword>
<dbReference type="GO" id="GO:0005634">
    <property type="term" value="C:nucleus"/>
    <property type="evidence" value="ECO:0007669"/>
    <property type="project" value="TreeGrafter"/>
</dbReference>
<feature type="coiled-coil region" evidence="5">
    <location>
        <begin position="270"/>
        <end position="297"/>
    </location>
</feature>
<dbReference type="GO" id="GO:0008094">
    <property type="term" value="F:ATP-dependent activity, acting on DNA"/>
    <property type="evidence" value="ECO:0007669"/>
    <property type="project" value="TreeGrafter"/>
</dbReference>